<feature type="compositionally biased region" description="Pro residues" evidence="6">
    <location>
        <begin position="148"/>
        <end position="157"/>
    </location>
</feature>
<dbReference type="Gene3D" id="3.40.50.11980">
    <property type="match status" value="1"/>
</dbReference>
<dbReference type="GO" id="GO:0046872">
    <property type="term" value="F:metal ion binding"/>
    <property type="evidence" value="ECO:0007669"/>
    <property type="project" value="UniProtKB-KW"/>
</dbReference>
<comment type="similarity">
    <text evidence="1">Belongs to the PPR family. P subfamily.</text>
</comment>
<evidence type="ECO:0000256" key="3">
    <source>
        <dbReference type="ARBA" id="ARBA00022801"/>
    </source>
</evidence>
<proteinExistence type="inferred from homology"/>
<dbReference type="Pfam" id="PF16953">
    <property type="entry name" value="PRORP"/>
    <property type="match status" value="1"/>
</dbReference>
<dbReference type="AlphaFoldDB" id="A0AAP0NCE6"/>
<reference evidence="8 9" key="1">
    <citation type="journal article" date="2024" name="Plant J.">
        <title>Genome sequences and population genomics reveal climatic adaptation and genomic divergence between two closely related sweetgum species.</title>
        <authorList>
            <person name="Xu W.Q."/>
            <person name="Ren C.Q."/>
            <person name="Zhang X.Y."/>
            <person name="Comes H.P."/>
            <person name="Liu X.H."/>
            <person name="Li Y.G."/>
            <person name="Kettle C.J."/>
            <person name="Jalonen R."/>
            <person name="Gaisberger H."/>
            <person name="Ma Y.Z."/>
            <person name="Qiu Y.X."/>
        </authorList>
    </citation>
    <scope>NUCLEOTIDE SEQUENCE [LARGE SCALE GENOMIC DNA]</scope>
    <source>
        <strain evidence="8">Hangzhou</strain>
    </source>
</reference>
<keyword evidence="4" id="KW-0862">Zinc</keyword>
<evidence type="ECO:0000256" key="6">
    <source>
        <dbReference type="SAM" id="MobiDB-lite"/>
    </source>
</evidence>
<comment type="caution">
    <text evidence="8">The sequence shown here is derived from an EMBL/GenBank/DDBJ whole genome shotgun (WGS) entry which is preliminary data.</text>
</comment>
<evidence type="ECO:0000256" key="2">
    <source>
        <dbReference type="ARBA" id="ARBA00022723"/>
    </source>
</evidence>
<keyword evidence="2" id="KW-0479">Metal-binding</keyword>
<evidence type="ECO:0000256" key="4">
    <source>
        <dbReference type="ARBA" id="ARBA00022833"/>
    </source>
</evidence>
<feature type="coiled-coil region" evidence="5">
    <location>
        <begin position="190"/>
        <end position="224"/>
    </location>
</feature>
<feature type="domain" description="PRORP" evidence="7">
    <location>
        <begin position="5"/>
        <end position="118"/>
    </location>
</feature>
<dbReference type="Proteomes" id="UP001415857">
    <property type="component" value="Unassembled WGS sequence"/>
</dbReference>
<protein>
    <recommendedName>
        <fullName evidence="7">PRORP domain-containing protein</fullName>
    </recommendedName>
</protein>
<dbReference type="GO" id="GO:0004526">
    <property type="term" value="F:ribonuclease P activity"/>
    <property type="evidence" value="ECO:0007669"/>
    <property type="project" value="TreeGrafter"/>
</dbReference>
<evidence type="ECO:0000313" key="9">
    <source>
        <dbReference type="Proteomes" id="UP001415857"/>
    </source>
</evidence>
<keyword evidence="3" id="KW-0378">Hydrolase</keyword>
<evidence type="ECO:0000259" key="7">
    <source>
        <dbReference type="Pfam" id="PF16953"/>
    </source>
</evidence>
<dbReference type="PANTHER" id="PTHR13547">
    <property type="match status" value="1"/>
</dbReference>
<dbReference type="Gene3D" id="6.10.140.1620">
    <property type="match status" value="1"/>
</dbReference>
<organism evidence="8 9">
    <name type="scientific">Liquidambar formosana</name>
    <name type="common">Formosan gum</name>
    <dbReference type="NCBI Taxonomy" id="63359"/>
    <lineage>
        <taxon>Eukaryota</taxon>
        <taxon>Viridiplantae</taxon>
        <taxon>Streptophyta</taxon>
        <taxon>Embryophyta</taxon>
        <taxon>Tracheophyta</taxon>
        <taxon>Spermatophyta</taxon>
        <taxon>Magnoliopsida</taxon>
        <taxon>eudicotyledons</taxon>
        <taxon>Gunneridae</taxon>
        <taxon>Pentapetalae</taxon>
        <taxon>Saxifragales</taxon>
        <taxon>Altingiaceae</taxon>
        <taxon>Liquidambar</taxon>
    </lineage>
</organism>
<feature type="region of interest" description="Disordered" evidence="6">
    <location>
        <begin position="144"/>
        <end position="166"/>
    </location>
</feature>
<dbReference type="GO" id="GO:0001682">
    <property type="term" value="P:tRNA 5'-leader removal"/>
    <property type="evidence" value="ECO:0007669"/>
    <property type="project" value="TreeGrafter"/>
</dbReference>
<dbReference type="InterPro" id="IPR031595">
    <property type="entry name" value="PRORP_C"/>
</dbReference>
<accession>A0AAP0NCE6</accession>
<keyword evidence="9" id="KW-1185">Reference proteome</keyword>
<gene>
    <name evidence="8" type="ORF">L1049_001194</name>
</gene>
<sequence>MDEPVNKVLIEKWKNADALYATPTGSNDDWYWLYAAIKFKCLIVTNDEMRDHTFQLLGNDFFPKWKERHQVHFSFSDAGPVFHMPPPCSIVIQESEEGHWHIPVVSEHDYHGERTWLCITRANSHMARQDSATRPEDLLFHHTEHQIKPPPPPPPPNNDKHENTKKPPQEIYKNLRDILSASVFSSYGTVVSDIEAAEKLEIRKEEEEEEEKEEEEKMQNSNTFLRQYLEAESEDDLRFDKSLKELKDLRSQLHYAADYCERTFSNAKQRKMVLENTKEYISNAVVTVVDHLGSISANLDFQLTKNNTVSEAELRINSLKQRLFTCEQYAQKLTLSRLRLRENLPRYHPRYISTRT</sequence>
<evidence type="ECO:0000256" key="5">
    <source>
        <dbReference type="SAM" id="Coils"/>
    </source>
</evidence>
<name>A0AAP0NCE6_LIQFO</name>
<evidence type="ECO:0000313" key="8">
    <source>
        <dbReference type="EMBL" id="KAK9269421.1"/>
    </source>
</evidence>
<dbReference type="PANTHER" id="PTHR13547:SF7">
    <property type="entry name" value="RIBONUCLEASE P"/>
    <property type="match status" value="1"/>
</dbReference>
<evidence type="ECO:0000256" key="1">
    <source>
        <dbReference type="ARBA" id="ARBA00007626"/>
    </source>
</evidence>
<dbReference type="EMBL" id="JBBPBK010000015">
    <property type="protein sequence ID" value="KAK9269421.1"/>
    <property type="molecule type" value="Genomic_DNA"/>
</dbReference>
<keyword evidence="5" id="KW-0175">Coiled coil</keyword>